<accession>A0A024U470</accession>
<feature type="region of interest" description="Disordered" evidence="2">
    <location>
        <begin position="331"/>
        <end position="382"/>
    </location>
</feature>
<evidence type="ECO:0000256" key="1">
    <source>
        <dbReference type="SAM" id="Coils"/>
    </source>
</evidence>
<evidence type="ECO:0000313" key="3">
    <source>
        <dbReference type="EMBL" id="ETW00702.1"/>
    </source>
</evidence>
<gene>
    <name evidence="3" type="ORF">H310_07259</name>
</gene>
<organism evidence="3">
    <name type="scientific">Aphanomyces invadans</name>
    <dbReference type="NCBI Taxonomy" id="157072"/>
    <lineage>
        <taxon>Eukaryota</taxon>
        <taxon>Sar</taxon>
        <taxon>Stramenopiles</taxon>
        <taxon>Oomycota</taxon>
        <taxon>Saprolegniomycetes</taxon>
        <taxon>Saprolegniales</taxon>
        <taxon>Verrucalvaceae</taxon>
        <taxon>Aphanomyces</taxon>
    </lineage>
</organism>
<feature type="compositionally biased region" description="Polar residues" evidence="2">
    <location>
        <begin position="331"/>
        <end position="352"/>
    </location>
</feature>
<keyword evidence="1" id="KW-0175">Coiled coil</keyword>
<sequence>MILRKEKEDNERARTAPVVSKPEAKRPSDDVMKKLSKREKEIEELKQILAEKEAECDTINGNMQSVSQSLQQANHELQSVRDEHAVAVETAKKTLSDLRQTKSSLDELKRKYQKVTKELKEEKQALITENAQLTQRQDELQVAAGQTAQLKKQLAQARERVSSIAHEYEDRLREQETSHKNAIQEITATWQAKVSEVVASRDADVAAASRDATATAEEGQNGLISRLQEELHLEKEENVDLLQTVKSLQDKLKVAQEVVREAELAKKEAQLNAEHAQDMCSRAEEAAEACESQARKCKDETIVMEEKLQLIDNALKLRGISIEFLLKKNATSGGNNNHDGDETSGTATLSSSIKKDTMKASLKKHKQTPEVTPSTETRSRRK</sequence>
<dbReference type="VEuPathDB" id="FungiDB:H310_07259"/>
<dbReference type="RefSeq" id="XP_008870837.1">
    <property type="nucleotide sequence ID" value="XM_008872615.1"/>
</dbReference>
<feature type="region of interest" description="Disordered" evidence="2">
    <location>
        <begin position="1"/>
        <end position="32"/>
    </location>
</feature>
<evidence type="ECO:0000256" key="2">
    <source>
        <dbReference type="SAM" id="MobiDB-lite"/>
    </source>
</evidence>
<feature type="coiled-coil region" evidence="1">
    <location>
        <begin position="224"/>
        <end position="300"/>
    </location>
</feature>
<dbReference type="OrthoDB" id="78284at2759"/>
<dbReference type="GeneID" id="20084309"/>
<proteinExistence type="predicted"/>
<feature type="compositionally biased region" description="Basic and acidic residues" evidence="2">
    <location>
        <begin position="1"/>
        <end position="14"/>
    </location>
</feature>
<dbReference type="AlphaFoldDB" id="A0A024U470"/>
<dbReference type="EMBL" id="KI913964">
    <property type="protein sequence ID" value="ETW00702.1"/>
    <property type="molecule type" value="Genomic_DNA"/>
</dbReference>
<name>A0A024U470_9STRA</name>
<protein>
    <submittedName>
        <fullName evidence="3">Uncharacterized protein</fullName>
    </submittedName>
</protein>
<feature type="compositionally biased region" description="Basic and acidic residues" evidence="2">
    <location>
        <begin position="22"/>
        <end position="32"/>
    </location>
</feature>
<reference evidence="3" key="1">
    <citation type="submission" date="2013-12" db="EMBL/GenBank/DDBJ databases">
        <title>The Genome Sequence of Aphanomyces invadans NJM9701.</title>
        <authorList>
            <consortium name="The Broad Institute Genomics Platform"/>
            <person name="Russ C."/>
            <person name="Tyler B."/>
            <person name="van West P."/>
            <person name="Dieguez-Uribeondo J."/>
            <person name="Young S.K."/>
            <person name="Zeng Q."/>
            <person name="Gargeya S."/>
            <person name="Fitzgerald M."/>
            <person name="Abouelleil A."/>
            <person name="Alvarado L."/>
            <person name="Chapman S.B."/>
            <person name="Gainer-Dewar J."/>
            <person name="Goldberg J."/>
            <person name="Griggs A."/>
            <person name="Gujja S."/>
            <person name="Hansen M."/>
            <person name="Howarth C."/>
            <person name="Imamovic A."/>
            <person name="Ireland A."/>
            <person name="Larimer J."/>
            <person name="McCowan C."/>
            <person name="Murphy C."/>
            <person name="Pearson M."/>
            <person name="Poon T.W."/>
            <person name="Priest M."/>
            <person name="Roberts A."/>
            <person name="Saif S."/>
            <person name="Shea T."/>
            <person name="Sykes S."/>
            <person name="Wortman J."/>
            <person name="Nusbaum C."/>
            <person name="Birren B."/>
        </authorList>
    </citation>
    <scope>NUCLEOTIDE SEQUENCE [LARGE SCALE GENOMIC DNA]</scope>
    <source>
        <strain evidence="3">NJM9701</strain>
    </source>
</reference>